<evidence type="ECO:0000259" key="4">
    <source>
        <dbReference type="Pfam" id="PF06429"/>
    </source>
</evidence>
<comment type="caution">
    <text evidence="5">The sequence shown here is derived from an EMBL/GenBank/DDBJ whole genome shotgun (WGS) entry which is preliminary data.</text>
</comment>
<dbReference type="EMBL" id="JAMBOL010000006">
    <property type="protein sequence ID" value="MCM3714319.1"/>
    <property type="molecule type" value="Genomic_DNA"/>
</dbReference>
<proteinExistence type="inferred from homology"/>
<dbReference type="Pfam" id="PF00460">
    <property type="entry name" value="Flg_bb_rod"/>
    <property type="match status" value="1"/>
</dbReference>
<evidence type="ECO:0000259" key="3">
    <source>
        <dbReference type="Pfam" id="PF00460"/>
    </source>
</evidence>
<keyword evidence="5" id="KW-0282">Flagellum</keyword>
<dbReference type="InterPro" id="IPR010930">
    <property type="entry name" value="Flg_bb/hook_C_dom"/>
</dbReference>
<accession>A0A9X2IMW8</accession>
<keyword evidence="6" id="KW-1185">Reference proteome</keyword>
<keyword evidence="5" id="KW-0969">Cilium</keyword>
<dbReference type="NCBIfam" id="TIGR03506">
    <property type="entry name" value="FlgEFG_subfam"/>
    <property type="match status" value="1"/>
</dbReference>
<comment type="similarity">
    <text evidence="1 2">Belongs to the flagella basal body rod proteins family.</text>
</comment>
<dbReference type="Proteomes" id="UP001139179">
    <property type="component" value="Unassembled WGS sequence"/>
</dbReference>
<dbReference type="InterPro" id="IPR037925">
    <property type="entry name" value="FlgE/F/G-like"/>
</dbReference>
<dbReference type="InterPro" id="IPR001444">
    <property type="entry name" value="Flag_bb_rod_N"/>
</dbReference>
<evidence type="ECO:0000256" key="2">
    <source>
        <dbReference type="RuleBase" id="RU362116"/>
    </source>
</evidence>
<sequence length="280" mass="30780">MNSSMITASVTAGQLQQKLDTISNNIANVNTTGFKRREVTFSDLLHQQINNQTNPNYEMGRLTPAGLRSGVGAKVASTALRLDQGSLVGTDRELDFAITQPNHFFRIGIEENGEQIEYLTRDGAFYLSEDPDNPDLVTIVTSNGDFLLNGGFERISFPLDFEEIQLSPEGMLNITLNDGTVLNAGQLALTHVHKPQLLEAAGNNLYRLPDFAALGYAEADMLEEVPGNEGRLMQGSLEASNVDLGREMNELLTTQRHYQFTTRAMSIADEMAGLVNGIRR</sequence>
<comment type="subcellular location">
    <subcellularLocation>
        <location evidence="2">Bacterial flagellum basal body</location>
    </subcellularLocation>
</comment>
<evidence type="ECO:0000313" key="6">
    <source>
        <dbReference type="Proteomes" id="UP001139179"/>
    </source>
</evidence>
<dbReference type="InterPro" id="IPR020013">
    <property type="entry name" value="Flagellar_FlgE/F/G"/>
</dbReference>
<reference evidence="5" key="1">
    <citation type="submission" date="2022-05" db="EMBL/GenBank/DDBJ databases">
        <title>Comparative Genomics of Spacecraft Associated Microbes.</title>
        <authorList>
            <person name="Tran M.T."/>
            <person name="Wright A."/>
            <person name="Seuylemezian A."/>
            <person name="Eisen J."/>
            <person name="Coil D."/>
        </authorList>
    </citation>
    <scope>NUCLEOTIDE SEQUENCE</scope>
    <source>
        <strain evidence="5">214.1.1</strain>
    </source>
</reference>
<dbReference type="PANTHER" id="PTHR30435">
    <property type="entry name" value="FLAGELLAR PROTEIN"/>
    <property type="match status" value="1"/>
</dbReference>
<dbReference type="InterPro" id="IPR019776">
    <property type="entry name" value="Flagellar_basal_body_rod_CS"/>
</dbReference>
<gene>
    <name evidence="5" type="ORF">M3202_09490</name>
</gene>
<keyword evidence="2" id="KW-0975">Bacterial flagellum</keyword>
<name>A0A9X2IMW8_9BACI</name>
<dbReference type="PANTHER" id="PTHR30435:SF19">
    <property type="entry name" value="FLAGELLAR BASAL-BODY ROD PROTEIN FLGG"/>
    <property type="match status" value="1"/>
</dbReference>
<organism evidence="5 6">
    <name type="scientific">Halalkalibacter oceani</name>
    <dbReference type="NCBI Taxonomy" id="1653776"/>
    <lineage>
        <taxon>Bacteria</taxon>
        <taxon>Bacillati</taxon>
        <taxon>Bacillota</taxon>
        <taxon>Bacilli</taxon>
        <taxon>Bacillales</taxon>
        <taxon>Bacillaceae</taxon>
        <taxon>Halalkalibacter</taxon>
    </lineage>
</organism>
<dbReference type="GO" id="GO:0071978">
    <property type="term" value="P:bacterial-type flagellum-dependent swarming motility"/>
    <property type="evidence" value="ECO:0007669"/>
    <property type="project" value="TreeGrafter"/>
</dbReference>
<dbReference type="PROSITE" id="PS00588">
    <property type="entry name" value="FLAGELLA_BB_ROD"/>
    <property type="match status" value="1"/>
</dbReference>
<dbReference type="GO" id="GO:0009425">
    <property type="term" value="C:bacterial-type flagellum basal body"/>
    <property type="evidence" value="ECO:0007669"/>
    <property type="project" value="UniProtKB-SubCell"/>
</dbReference>
<protein>
    <submittedName>
        <fullName evidence="5">Flagellar hook-basal body protein</fullName>
    </submittedName>
</protein>
<dbReference type="SUPFAM" id="SSF117143">
    <property type="entry name" value="Flagellar hook protein flgE"/>
    <property type="match status" value="1"/>
</dbReference>
<evidence type="ECO:0000313" key="5">
    <source>
        <dbReference type="EMBL" id="MCM3714319.1"/>
    </source>
</evidence>
<feature type="domain" description="Flagellar basal-body/hook protein C-terminal" evidence="4">
    <location>
        <begin position="233"/>
        <end position="275"/>
    </location>
</feature>
<feature type="domain" description="Flagellar basal body rod protein N-terminal" evidence="3">
    <location>
        <begin position="11"/>
        <end position="35"/>
    </location>
</feature>
<dbReference type="Pfam" id="PF06429">
    <property type="entry name" value="Flg_bbr_C"/>
    <property type="match status" value="1"/>
</dbReference>
<dbReference type="AlphaFoldDB" id="A0A9X2IMW8"/>
<evidence type="ECO:0000256" key="1">
    <source>
        <dbReference type="ARBA" id="ARBA00009677"/>
    </source>
</evidence>
<dbReference type="RefSeq" id="WP_251223109.1">
    <property type="nucleotide sequence ID" value="NZ_JAMBOL010000006.1"/>
</dbReference>
<keyword evidence="5" id="KW-0966">Cell projection</keyword>